<proteinExistence type="inferred from homology"/>
<dbReference type="InterPro" id="IPR001207">
    <property type="entry name" value="Transposase_mutator"/>
</dbReference>
<comment type="similarity">
    <text evidence="2 6">Belongs to the transposase mutator family.</text>
</comment>
<evidence type="ECO:0000256" key="5">
    <source>
        <dbReference type="ARBA" id="ARBA00023172"/>
    </source>
</evidence>
<gene>
    <name evidence="7" type="ORF">ACFPP6_35305</name>
</gene>
<protein>
    <recommendedName>
        <fullName evidence="6">Mutator family transposase</fullName>
    </recommendedName>
</protein>
<evidence type="ECO:0000313" key="8">
    <source>
        <dbReference type="Proteomes" id="UP001596222"/>
    </source>
</evidence>
<dbReference type="PANTHER" id="PTHR33217">
    <property type="entry name" value="TRANSPOSASE FOR INSERTION SEQUENCE ELEMENT IS1081"/>
    <property type="match status" value="1"/>
</dbReference>
<dbReference type="Pfam" id="PF00872">
    <property type="entry name" value="Transposase_mut"/>
    <property type="match status" value="1"/>
</dbReference>
<dbReference type="PANTHER" id="PTHR33217:SF8">
    <property type="entry name" value="MUTATOR FAMILY TRANSPOSASE"/>
    <property type="match status" value="1"/>
</dbReference>
<dbReference type="Proteomes" id="UP001596222">
    <property type="component" value="Unassembled WGS sequence"/>
</dbReference>
<evidence type="ECO:0000256" key="2">
    <source>
        <dbReference type="ARBA" id="ARBA00010961"/>
    </source>
</evidence>
<keyword evidence="8" id="KW-1185">Reference proteome</keyword>
<evidence type="ECO:0000256" key="6">
    <source>
        <dbReference type="RuleBase" id="RU365089"/>
    </source>
</evidence>
<reference evidence="8" key="1">
    <citation type="journal article" date="2019" name="Int. J. Syst. Evol. Microbiol.">
        <title>The Global Catalogue of Microorganisms (GCM) 10K type strain sequencing project: providing services to taxonomists for standard genome sequencing and annotation.</title>
        <authorList>
            <consortium name="The Broad Institute Genomics Platform"/>
            <consortium name="The Broad Institute Genome Sequencing Center for Infectious Disease"/>
            <person name="Wu L."/>
            <person name="Ma J."/>
        </authorList>
    </citation>
    <scope>NUCLEOTIDE SEQUENCE [LARGE SCALE GENOMIC DNA]</scope>
    <source>
        <strain evidence="8">CGMCC 4.1641</strain>
    </source>
</reference>
<dbReference type="PROSITE" id="PS01007">
    <property type="entry name" value="TRANSPOSASE_MUTATOR"/>
    <property type="match status" value="1"/>
</dbReference>
<evidence type="ECO:0000313" key="7">
    <source>
        <dbReference type="EMBL" id="MFC5149925.1"/>
    </source>
</evidence>
<accession>A0ABW0ABI8</accession>
<evidence type="ECO:0000256" key="1">
    <source>
        <dbReference type="ARBA" id="ARBA00002190"/>
    </source>
</evidence>
<dbReference type="EMBL" id="JBHSKJ010000035">
    <property type="protein sequence ID" value="MFC5149925.1"/>
    <property type="molecule type" value="Genomic_DNA"/>
</dbReference>
<comment type="caution">
    <text evidence="7">The sequence shown here is derived from an EMBL/GenBank/DDBJ whole genome shotgun (WGS) entry which is preliminary data.</text>
</comment>
<evidence type="ECO:0000256" key="3">
    <source>
        <dbReference type="ARBA" id="ARBA00022578"/>
    </source>
</evidence>
<comment type="function">
    <text evidence="1 6">Required for the transposition of the insertion element.</text>
</comment>
<organism evidence="7 8">
    <name type="scientific">Streptomyces aureoversilis</name>
    <dbReference type="NCBI Taxonomy" id="67277"/>
    <lineage>
        <taxon>Bacteria</taxon>
        <taxon>Bacillati</taxon>
        <taxon>Actinomycetota</taxon>
        <taxon>Actinomycetes</taxon>
        <taxon>Kitasatosporales</taxon>
        <taxon>Streptomycetaceae</taxon>
        <taxon>Streptomyces</taxon>
    </lineage>
</organism>
<keyword evidence="6" id="KW-0814">Transposable element</keyword>
<evidence type="ECO:0000256" key="4">
    <source>
        <dbReference type="ARBA" id="ARBA00023125"/>
    </source>
</evidence>
<name>A0ABW0ABI8_9ACTN</name>
<sequence>MTVLSELRNRGAEDVCIVACDGLKGLPEAVTATWPKATVQTCVIHRSRQETTWWLSAPTEVSRSAAVGWRWSAGVMSMWRASRIGRTSRIAFHSVLRQTPNSWARESRPQTRRR</sequence>
<keyword evidence="3 6" id="KW-0815">Transposition</keyword>
<keyword evidence="4 6" id="KW-0238">DNA-binding</keyword>
<keyword evidence="5 6" id="KW-0233">DNA recombination</keyword>